<dbReference type="InterPro" id="IPR036691">
    <property type="entry name" value="Endo/exonu/phosph_ase_sf"/>
</dbReference>
<sequence>MNVNQTDIAVLCETWLNDSKPDEKFHIPGFTLHRRDRRGRQGGGVAIYTRSDLNVTILDNATSPELEVLWIRLESQKLHTMFVAAVYAPPNSPFHQDLNDSLVETVDYIHTRFPESGIVILGDFNDMDTDSLASEIDFSQIVDKPTRGDNVLDKVLTNIADDYNRPAVINPIRNSDHRTIIVSPKATIPNPKRQKISIRPIRDSSIRSFGQWLTSVDWSWLLDLENAADMQVSFQDELTTAYERCFPQITFVRREDDKPWMNNRIRSLIDQRQAAYQSGNLPRYSQLRNQVEREIKATENKFFLGKVSHLKKSQPGKWHKEIRNITSIKKTSNKLPGSHMAPAEQADWINSHFANVCSSLPPLDRKSLPVYLPADSPPPEIQPYQVYNKLKKLKISKSSHTNDIPLRLVLFARVFEEFLVEWIRRDIADHIDPRQFGSSEKLERVQRRVTKIILGFTPLTYDERPAKCESAGEQSTPPPLLHTLEMFLMFQD</sequence>
<dbReference type="Gene3D" id="3.60.10.10">
    <property type="entry name" value="Endonuclease/exonuclease/phosphatase"/>
    <property type="match status" value="1"/>
</dbReference>
<dbReference type="PANTHER" id="PTHR47510:SF3">
    <property type="entry name" value="ENDO_EXONUCLEASE_PHOSPHATASE DOMAIN-CONTAINING PROTEIN"/>
    <property type="match status" value="1"/>
</dbReference>
<accession>A0A7M7NC51</accession>
<reference evidence="2" key="2">
    <citation type="submission" date="2021-01" db="UniProtKB">
        <authorList>
            <consortium name="EnsemblMetazoa"/>
        </authorList>
    </citation>
    <scope>IDENTIFICATION</scope>
</reference>
<keyword evidence="3" id="KW-1185">Reference proteome</keyword>
<dbReference type="Pfam" id="PF03372">
    <property type="entry name" value="Exo_endo_phos"/>
    <property type="match status" value="1"/>
</dbReference>
<evidence type="ECO:0000313" key="2">
    <source>
        <dbReference type="EnsemblMetazoa" id="XP_030834514"/>
    </source>
</evidence>
<dbReference type="GeneID" id="115921306"/>
<dbReference type="InterPro" id="IPR005135">
    <property type="entry name" value="Endo/exonuclease/phosphatase"/>
</dbReference>
<dbReference type="EnsemblMetazoa" id="XM_030978654">
    <property type="protein sequence ID" value="XP_030834514"/>
    <property type="gene ID" value="LOC115921306"/>
</dbReference>
<reference evidence="3" key="1">
    <citation type="submission" date="2015-02" db="EMBL/GenBank/DDBJ databases">
        <title>Genome sequencing for Strongylocentrotus purpuratus.</title>
        <authorList>
            <person name="Murali S."/>
            <person name="Liu Y."/>
            <person name="Vee V."/>
            <person name="English A."/>
            <person name="Wang M."/>
            <person name="Skinner E."/>
            <person name="Han Y."/>
            <person name="Muzny D.M."/>
            <person name="Worley K.C."/>
            <person name="Gibbs R.A."/>
        </authorList>
    </citation>
    <scope>NUCLEOTIDE SEQUENCE</scope>
</reference>
<name>A0A7M7NC51_STRPU</name>
<organism evidence="2 3">
    <name type="scientific">Strongylocentrotus purpuratus</name>
    <name type="common">Purple sea urchin</name>
    <dbReference type="NCBI Taxonomy" id="7668"/>
    <lineage>
        <taxon>Eukaryota</taxon>
        <taxon>Metazoa</taxon>
        <taxon>Echinodermata</taxon>
        <taxon>Eleutherozoa</taxon>
        <taxon>Echinozoa</taxon>
        <taxon>Echinoidea</taxon>
        <taxon>Euechinoidea</taxon>
        <taxon>Echinacea</taxon>
        <taxon>Camarodonta</taxon>
        <taxon>Echinidea</taxon>
        <taxon>Strongylocentrotidae</taxon>
        <taxon>Strongylocentrotus</taxon>
    </lineage>
</organism>
<protein>
    <recommendedName>
        <fullName evidence="1">Endonuclease/exonuclease/phosphatase domain-containing protein</fullName>
    </recommendedName>
</protein>
<dbReference type="OMA" id="DMWHRLK"/>
<dbReference type="RefSeq" id="XP_030834514.1">
    <property type="nucleotide sequence ID" value="XM_030978654.1"/>
</dbReference>
<dbReference type="KEGG" id="spu:115921306"/>
<evidence type="ECO:0000259" key="1">
    <source>
        <dbReference type="Pfam" id="PF03372"/>
    </source>
</evidence>
<evidence type="ECO:0000313" key="3">
    <source>
        <dbReference type="Proteomes" id="UP000007110"/>
    </source>
</evidence>
<feature type="domain" description="Endonuclease/exonuclease/phosphatase" evidence="1">
    <location>
        <begin position="6"/>
        <end position="132"/>
    </location>
</feature>
<proteinExistence type="predicted"/>
<dbReference type="InParanoid" id="A0A7M7NC51"/>
<dbReference type="Proteomes" id="UP000007110">
    <property type="component" value="Unassembled WGS sequence"/>
</dbReference>
<dbReference type="AlphaFoldDB" id="A0A7M7NC51"/>
<dbReference type="SUPFAM" id="SSF56219">
    <property type="entry name" value="DNase I-like"/>
    <property type="match status" value="1"/>
</dbReference>
<dbReference type="OrthoDB" id="10037236at2759"/>
<dbReference type="PANTHER" id="PTHR47510">
    <property type="entry name" value="REVERSE TRANSCRIPTASE DOMAIN-CONTAINING PROTEIN"/>
    <property type="match status" value="1"/>
</dbReference>
<dbReference type="GO" id="GO:0003824">
    <property type="term" value="F:catalytic activity"/>
    <property type="evidence" value="ECO:0007669"/>
    <property type="project" value="InterPro"/>
</dbReference>